<evidence type="ECO:0000313" key="3">
    <source>
        <dbReference type="Proteomes" id="UP001149165"/>
    </source>
</evidence>
<dbReference type="InterPro" id="IPR029056">
    <property type="entry name" value="Ribokinase-like"/>
</dbReference>
<name>A0A9W9G8W8_9EURO</name>
<dbReference type="Gene3D" id="3.40.1190.20">
    <property type="match status" value="1"/>
</dbReference>
<keyword evidence="3" id="KW-1185">Reference proteome</keyword>
<dbReference type="PANTHER" id="PTHR47098">
    <property type="entry name" value="PROTEIN MAK32"/>
    <property type="match status" value="1"/>
</dbReference>
<dbReference type="SUPFAM" id="SSF53613">
    <property type="entry name" value="Ribokinase-like"/>
    <property type="match status" value="1"/>
</dbReference>
<accession>A0A9W9G8W8</accession>
<dbReference type="PANTHER" id="PTHR47098:SF1">
    <property type="entry name" value="PFKB FAMILY CARBOHYDRATE KINASE SUPERFAMILY (AFU_ORTHOLOGUE AFUA_4G09500)"/>
    <property type="match status" value="1"/>
</dbReference>
<organism evidence="2 3">
    <name type="scientific">Penicillium angulare</name>
    <dbReference type="NCBI Taxonomy" id="116970"/>
    <lineage>
        <taxon>Eukaryota</taxon>
        <taxon>Fungi</taxon>
        <taxon>Dikarya</taxon>
        <taxon>Ascomycota</taxon>
        <taxon>Pezizomycotina</taxon>
        <taxon>Eurotiomycetes</taxon>
        <taxon>Eurotiomycetidae</taxon>
        <taxon>Eurotiales</taxon>
        <taxon>Aspergillaceae</taxon>
        <taxon>Penicillium</taxon>
    </lineage>
</organism>
<dbReference type="InterPro" id="IPR011611">
    <property type="entry name" value="PfkB_dom"/>
</dbReference>
<dbReference type="OrthoDB" id="497927at2759"/>
<sequence>MNEQDILFTSFGLVVLDEIRFPDQAPLTNILGGSGAYVNIFTKTIYSTAKTFQYTTPILVVEETSIEDTPLLKSKVYHYLASPQDIKIRVTNLLALRHKAGILDRPLIIWEPAPLSCTPDNLKECFDAARYVDVISPNHLELLRLFSQTEQNDATTDKVKIIEELAMKLVDNGVGLEDKGTVVIRAGERGCLVQSRDLSATWLPPFYRDEAGSKELSVANIVDPTGAGNAFLGGYAVGYLRTNNALEAACYGAVAASVALEQIGMPERAEKGDTELWNGVSVKTRLQEYMSRVDVERSMRAKRAT</sequence>
<protein>
    <recommendedName>
        <fullName evidence="1">Carbohydrate kinase PfkB domain-containing protein</fullName>
    </recommendedName>
</protein>
<dbReference type="Pfam" id="PF00294">
    <property type="entry name" value="PfkB"/>
    <property type="match status" value="1"/>
</dbReference>
<gene>
    <name evidence="2" type="ORF">N7456_002735</name>
</gene>
<reference evidence="2" key="1">
    <citation type="submission" date="2022-11" db="EMBL/GenBank/DDBJ databases">
        <authorList>
            <person name="Petersen C."/>
        </authorList>
    </citation>
    <scope>NUCLEOTIDE SEQUENCE</scope>
    <source>
        <strain evidence="2">IBT 30069</strain>
    </source>
</reference>
<evidence type="ECO:0000259" key="1">
    <source>
        <dbReference type="Pfam" id="PF00294"/>
    </source>
</evidence>
<dbReference type="EMBL" id="JAPQKH010000002">
    <property type="protein sequence ID" value="KAJ5114201.1"/>
    <property type="molecule type" value="Genomic_DNA"/>
</dbReference>
<comment type="caution">
    <text evidence="2">The sequence shown here is derived from an EMBL/GenBank/DDBJ whole genome shotgun (WGS) entry which is preliminary data.</text>
</comment>
<dbReference type="AlphaFoldDB" id="A0A9W9G8W8"/>
<evidence type="ECO:0000313" key="2">
    <source>
        <dbReference type="EMBL" id="KAJ5114201.1"/>
    </source>
</evidence>
<reference evidence="2" key="2">
    <citation type="journal article" date="2023" name="IMA Fungus">
        <title>Comparative genomic study of the Penicillium genus elucidates a diverse pangenome and 15 lateral gene transfer events.</title>
        <authorList>
            <person name="Petersen C."/>
            <person name="Sorensen T."/>
            <person name="Nielsen M.R."/>
            <person name="Sondergaard T.E."/>
            <person name="Sorensen J.L."/>
            <person name="Fitzpatrick D.A."/>
            <person name="Frisvad J.C."/>
            <person name="Nielsen K.L."/>
        </authorList>
    </citation>
    <scope>NUCLEOTIDE SEQUENCE</scope>
    <source>
        <strain evidence="2">IBT 30069</strain>
    </source>
</reference>
<dbReference type="Proteomes" id="UP001149165">
    <property type="component" value="Unassembled WGS sequence"/>
</dbReference>
<proteinExistence type="predicted"/>
<feature type="domain" description="Carbohydrate kinase PfkB" evidence="1">
    <location>
        <begin position="111"/>
        <end position="264"/>
    </location>
</feature>